<dbReference type="InterPro" id="IPR020084">
    <property type="entry name" value="NUDIX_hydrolase_CS"/>
</dbReference>
<name>A0A543K8X4_9RHOB</name>
<dbReference type="Proteomes" id="UP000320582">
    <property type="component" value="Unassembled WGS sequence"/>
</dbReference>
<comment type="caution">
    <text evidence="5">The sequence shown here is derived from an EMBL/GenBank/DDBJ whole genome shotgun (WGS) entry which is preliminary data.</text>
</comment>
<dbReference type="Gene3D" id="3.90.79.10">
    <property type="entry name" value="Nucleoside Triphosphate Pyrophosphohydrolase"/>
    <property type="match status" value="1"/>
</dbReference>
<evidence type="ECO:0000256" key="1">
    <source>
        <dbReference type="ARBA" id="ARBA00001946"/>
    </source>
</evidence>
<dbReference type="InterPro" id="IPR015797">
    <property type="entry name" value="NUDIX_hydrolase-like_dom_sf"/>
</dbReference>
<organism evidence="5 6">
    <name type="scientific">Roseinatronobacter monicus</name>
    <dbReference type="NCBI Taxonomy" id="393481"/>
    <lineage>
        <taxon>Bacteria</taxon>
        <taxon>Pseudomonadati</taxon>
        <taxon>Pseudomonadota</taxon>
        <taxon>Alphaproteobacteria</taxon>
        <taxon>Rhodobacterales</taxon>
        <taxon>Paracoccaceae</taxon>
        <taxon>Roseinatronobacter</taxon>
    </lineage>
</organism>
<dbReference type="EMBL" id="VFPT01000001">
    <property type="protein sequence ID" value="TQM91503.1"/>
    <property type="molecule type" value="Genomic_DNA"/>
</dbReference>
<keyword evidence="6" id="KW-1185">Reference proteome</keyword>
<reference evidence="5 6" key="1">
    <citation type="submission" date="2019-06" db="EMBL/GenBank/DDBJ databases">
        <title>Genomic Encyclopedia of Archaeal and Bacterial Type Strains, Phase II (KMG-II): from individual species to whole genera.</title>
        <authorList>
            <person name="Goeker M."/>
        </authorList>
    </citation>
    <scope>NUCLEOTIDE SEQUENCE [LARGE SCALE GENOMIC DNA]</scope>
    <source>
        <strain evidence="5 6">DSM 18423</strain>
    </source>
</reference>
<dbReference type="SUPFAM" id="SSF55811">
    <property type="entry name" value="Nudix"/>
    <property type="match status" value="1"/>
</dbReference>
<feature type="domain" description="Nudix hydrolase" evidence="3">
    <location>
        <begin position="41"/>
        <end position="170"/>
    </location>
</feature>
<dbReference type="Pfam" id="PF00293">
    <property type="entry name" value="NUDIX"/>
    <property type="match status" value="1"/>
</dbReference>
<dbReference type="GO" id="GO:0016787">
    <property type="term" value="F:hydrolase activity"/>
    <property type="evidence" value="ECO:0007669"/>
    <property type="project" value="UniProtKB-KW"/>
</dbReference>
<protein>
    <submittedName>
        <fullName evidence="5">ADP-ribose pyrophosphatase</fullName>
    </submittedName>
</protein>
<evidence type="ECO:0000313" key="4">
    <source>
        <dbReference type="EMBL" id="TQM89536.1"/>
    </source>
</evidence>
<evidence type="ECO:0000256" key="2">
    <source>
        <dbReference type="ARBA" id="ARBA00022801"/>
    </source>
</evidence>
<proteinExistence type="predicted"/>
<comment type="cofactor">
    <cofactor evidence="1">
        <name>Mg(2+)</name>
        <dbReference type="ChEBI" id="CHEBI:18420"/>
    </cofactor>
</comment>
<dbReference type="RefSeq" id="WP_142079297.1">
    <property type="nucleotide sequence ID" value="NZ_VFPT01000001.1"/>
</dbReference>
<dbReference type="OrthoDB" id="177518at2"/>
<gene>
    <name evidence="5" type="ORF">BD293_0056</name>
    <name evidence="4" type="ORF">BD293_4558</name>
</gene>
<keyword evidence="2" id="KW-0378">Hydrolase</keyword>
<sequence length="183" mass="19898">MTARKTLSRQLELDAAPYLRVFREEGEVVAGQVIPDFWQVELRSFVLVMPVQPDGRVVAMTGYRHGPRRNCLSLSGGFIDPGETPEAAARRELLEEAGRTPTQLIGLGDYVGNGNQRGAHGHFFLARGCKAAPGWLSDPSETATLAAITADEVEKALDAGPFAVVHHVADWGLARRHRDFPAA</sequence>
<evidence type="ECO:0000313" key="5">
    <source>
        <dbReference type="EMBL" id="TQM91503.1"/>
    </source>
</evidence>
<dbReference type="InterPro" id="IPR000086">
    <property type="entry name" value="NUDIX_hydrolase_dom"/>
</dbReference>
<dbReference type="CDD" id="cd03424">
    <property type="entry name" value="NUDIX_ADPRase_Nudt5_UGPPase_Nudt14"/>
    <property type="match status" value="1"/>
</dbReference>
<evidence type="ECO:0000313" key="6">
    <source>
        <dbReference type="Proteomes" id="UP000320582"/>
    </source>
</evidence>
<accession>A0A543K8X4</accession>
<dbReference type="AlphaFoldDB" id="A0A543K8X4"/>
<dbReference type="EMBL" id="VFPT01000006">
    <property type="protein sequence ID" value="TQM89536.1"/>
    <property type="molecule type" value="Genomic_DNA"/>
</dbReference>
<dbReference type="PROSITE" id="PS00893">
    <property type="entry name" value="NUDIX_BOX"/>
    <property type="match status" value="1"/>
</dbReference>
<dbReference type="PROSITE" id="PS51462">
    <property type="entry name" value="NUDIX"/>
    <property type="match status" value="1"/>
</dbReference>
<evidence type="ECO:0000259" key="3">
    <source>
        <dbReference type="PROSITE" id="PS51462"/>
    </source>
</evidence>